<protein>
    <recommendedName>
        <fullName evidence="8">Na+/H+ antiporter NhaC-like C-terminal domain-containing protein</fullName>
    </recommendedName>
</protein>
<evidence type="ECO:0000256" key="2">
    <source>
        <dbReference type="ARBA" id="ARBA00022475"/>
    </source>
</evidence>
<dbReference type="Pfam" id="PF03553">
    <property type="entry name" value="Na_H_antiporter"/>
    <property type="match status" value="1"/>
</dbReference>
<feature type="transmembrane region" description="Helical" evidence="7">
    <location>
        <begin position="460"/>
        <end position="482"/>
    </location>
</feature>
<feature type="transmembrane region" description="Helical" evidence="7">
    <location>
        <begin position="419"/>
        <end position="440"/>
    </location>
</feature>
<accession>A0A917KC43</accession>
<evidence type="ECO:0000256" key="5">
    <source>
        <dbReference type="ARBA" id="ARBA00023136"/>
    </source>
</evidence>
<evidence type="ECO:0000313" key="9">
    <source>
        <dbReference type="EMBL" id="GGJ08593.1"/>
    </source>
</evidence>
<sequence>MYATAWSLLPFAAVMGLAVAMREVLPALLAGLLLGAFMLHPSPLAGVEAAIRYVLREAGKPDNLRLLVFLYGFGAFVGLVRVTGGVAGFAQAVARRVRTVRGAYALAWVSALFTFMAPDFRILTVAPVLQRIFQRFRVPASEMALIIDITATPLCAVVPVGTAFVGYMVGLLATSSSHHGAAPPDSAYRLLLWSIPCNLFAWLMLGYGLYRSVFHRPLPAAAASAGETAPPADKAAAPAPAARSSLAAPPATRARRGGLRKPSRMLPRPVGVETAAELMPAATQAGSPPDPLEHVAQSARPNPWHLTVPLAVLLALTLFLTWWDGHRRAAGLLGAFAAANAAQAMLTALFITLAGALAWYLGRGEPAWRTVYGFLAGGNEMMPVVLLLVLVWAVSAISADLGFAAFIARAAGRALPPPLVAPLLFAIGCLLSYGIGSSFATWGMLMPLGFSLAATSGVPYALVAGAVFASGTFGGFVSPLSDNTLAMAAVMKLPVLGYARRKLRLALPFAAACAVLYAAAGWLWGGVR</sequence>
<comment type="subcellular location">
    <subcellularLocation>
        <location evidence="1">Cell membrane</location>
        <topology evidence="1">Multi-pass membrane protein</topology>
    </subcellularLocation>
</comment>
<feature type="transmembrane region" description="Helical" evidence="7">
    <location>
        <begin position="190"/>
        <end position="210"/>
    </location>
</feature>
<evidence type="ECO:0000256" key="1">
    <source>
        <dbReference type="ARBA" id="ARBA00004651"/>
    </source>
</evidence>
<dbReference type="EMBL" id="BMOY01000026">
    <property type="protein sequence ID" value="GGJ08593.1"/>
    <property type="molecule type" value="Genomic_DNA"/>
</dbReference>
<name>A0A917KC43_9BACL</name>
<dbReference type="InterPro" id="IPR018461">
    <property type="entry name" value="Na/H_Antiport_NhaC-like_C"/>
</dbReference>
<dbReference type="PANTHER" id="PTHR43478">
    <property type="entry name" value="NA+/H+ ANTIPORTER-RELATED"/>
    <property type="match status" value="1"/>
</dbReference>
<keyword evidence="3 7" id="KW-0812">Transmembrane</keyword>
<feature type="transmembrane region" description="Helical" evidence="7">
    <location>
        <begin position="32"/>
        <end position="55"/>
    </location>
</feature>
<feature type="transmembrane region" description="Helical" evidence="7">
    <location>
        <begin position="144"/>
        <end position="170"/>
    </location>
</feature>
<reference evidence="9" key="2">
    <citation type="submission" date="2020-09" db="EMBL/GenBank/DDBJ databases">
        <authorList>
            <person name="Sun Q."/>
            <person name="Ohkuma M."/>
        </authorList>
    </citation>
    <scope>NUCLEOTIDE SEQUENCE</scope>
    <source>
        <strain evidence="9">JCM 18487</strain>
    </source>
</reference>
<comment type="caution">
    <text evidence="9">The sequence shown here is derived from an EMBL/GenBank/DDBJ whole genome shotgun (WGS) entry which is preliminary data.</text>
</comment>
<feature type="compositionally biased region" description="Low complexity" evidence="6">
    <location>
        <begin position="225"/>
        <end position="252"/>
    </location>
</feature>
<dbReference type="AlphaFoldDB" id="A0A917KC43"/>
<dbReference type="RefSeq" id="WP_188882446.1">
    <property type="nucleotide sequence ID" value="NZ_BMOY01000026.1"/>
</dbReference>
<evidence type="ECO:0000256" key="6">
    <source>
        <dbReference type="SAM" id="MobiDB-lite"/>
    </source>
</evidence>
<dbReference type="GO" id="GO:0005886">
    <property type="term" value="C:plasma membrane"/>
    <property type="evidence" value="ECO:0007669"/>
    <property type="project" value="UniProtKB-SubCell"/>
</dbReference>
<evidence type="ECO:0000256" key="7">
    <source>
        <dbReference type="SAM" id="Phobius"/>
    </source>
</evidence>
<feature type="transmembrane region" description="Helical" evidence="7">
    <location>
        <begin position="67"/>
        <end position="90"/>
    </location>
</feature>
<feature type="transmembrane region" description="Helical" evidence="7">
    <location>
        <begin position="503"/>
        <end position="524"/>
    </location>
</feature>
<keyword evidence="5 7" id="KW-0472">Membrane</keyword>
<feature type="region of interest" description="Disordered" evidence="6">
    <location>
        <begin position="225"/>
        <end position="266"/>
    </location>
</feature>
<reference evidence="9" key="1">
    <citation type="journal article" date="2014" name="Int. J. Syst. Evol. Microbiol.">
        <title>Complete genome sequence of Corynebacterium casei LMG S-19264T (=DSM 44701T), isolated from a smear-ripened cheese.</title>
        <authorList>
            <consortium name="US DOE Joint Genome Institute (JGI-PGF)"/>
            <person name="Walter F."/>
            <person name="Albersmeier A."/>
            <person name="Kalinowski J."/>
            <person name="Ruckert C."/>
        </authorList>
    </citation>
    <scope>NUCLEOTIDE SEQUENCE</scope>
    <source>
        <strain evidence="9">JCM 18487</strain>
    </source>
</reference>
<dbReference type="PANTHER" id="PTHR43478:SF1">
    <property type="entry name" value="NA+_H+ ANTIPORTER NHAC-LIKE C-TERMINAL DOMAIN-CONTAINING PROTEIN"/>
    <property type="match status" value="1"/>
</dbReference>
<feature type="transmembrane region" description="Helical" evidence="7">
    <location>
        <begin position="335"/>
        <end position="361"/>
    </location>
</feature>
<keyword evidence="10" id="KW-1185">Reference proteome</keyword>
<feature type="domain" description="Na+/H+ antiporter NhaC-like C-terminal" evidence="8">
    <location>
        <begin position="300"/>
        <end position="522"/>
    </location>
</feature>
<proteinExistence type="predicted"/>
<gene>
    <name evidence="9" type="ORF">GCM10010885_17140</name>
</gene>
<evidence type="ECO:0000259" key="8">
    <source>
        <dbReference type="Pfam" id="PF03553"/>
    </source>
</evidence>
<feature type="compositionally biased region" description="Basic residues" evidence="6">
    <location>
        <begin position="253"/>
        <end position="263"/>
    </location>
</feature>
<evidence type="ECO:0000313" key="10">
    <source>
        <dbReference type="Proteomes" id="UP000637695"/>
    </source>
</evidence>
<evidence type="ECO:0000256" key="4">
    <source>
        <dbReference type="ARBA" id="ARBA00022989"/>
    </source>
</evidence>
<keyword evidence="4 7" id="KW-1133">Transmembrane helix</keyword>
<feature type="transmembrane region" description="Helical" evidence="7">
    <location>
        <begin position="381"/>
        <end position="407"/>
    </location>
</feature>
<feature type="transmembrane region" description="Helical" evidence="7">
    <location>
        <begin position="102"/>
        <end position="123"/>
    </location>
</feature>
<organism evidence="9 10">
    <name type="scientific">Alicyclobacillus cellulosilyticus</name>
    <dbReference type="NCBI Taxonomy" id="1003997"/>
    <lineage>
        <taxon>Bacteria</taxon>
        <taxon>Bacillati</taxon>
        <taxon>Bacillota</taxon>
        <taxon>Bacilli</taxon>
        <taxon>Bacillales</taxon>
        <taxon>Alicyclobacillaceae</taxon>
        <taxon>Alicyclobacillus</taxon>
    </lineage>
</organism>
<dbReference type="Proteomes" id="UP000637695">
    <property type="component" value="Unassembled WGS sequence"/>
</dbReference>
<feature type="transmembrane region" description="Helical" evidence="7">
    <location>
        <begin position="303"/>
        <end position="323"/>
    </location>
</feature>
<evidence type="ECO:0000256" key="3">
    <source>
        <dbReference type="ARBA" id="ARBA00022692"/>
    </source>
</evidence>
<keyword evidence="2" id="KW-1003">Cell membrane</keyword>